<dbReference type="STRING" id="1353952.A0A165DN15"/>
<dbReference type="PROSITE" id="PS51257">
    <property type="entry name" value="PROKAR_LIPOPROTEIN"/>
    <property type="match status" value="1"/>
</dbReference>
<feature type="region of interest" description="Disordered" evidence="2">
    <location>
        <begin position="956"/>
        <end position="998"/>
    </location>
</feature>
<dbReference type="PANTHER" id="PTHR47447:SF24">
    <property type="entry name" value="PENTATRICOPEPTIDE REPEAT-CONTAINING PROTEIN"/>
    <property type="match status" value="1"/>
</dbReference>
<proteinExistence type="predicted"/>
<evidence type="ECO:0000256" key="2">
    <source>
        <dbReference type="SAM" id="MobiDB-lite"/>
    </source>
</evidence>
<feature type="region of interest" description="Disordered" evidence="2">
    <location>
        <begin position="27"/>
        <end position="57"/>
    </location>
</feature>
<dbReference type="Gene3D" id="1.25.40.10">
    <property type="entry name" value="Tetratricopeptide repeat domain"/>
    <property type="match status" value="1"/>
</dbReference>
<accession>A0A165DN15</accession>
<feature type="region of interest" description="Disordered" evidence="2">
    <location>
        <begin position="236"/>
        <end position="258"/>
    </location>
</feature>
<feature type="compositionally biased region" description="Pro residues" evidence="2">
    <location>
        <begin position="978"/>
        <end position="988"/>
    </location>
</feature>
<dbReference type="InParanoid" id="A0A165DN15"/>
<feature type="region of interest" description="Disordered" evidence="2">
    <location>
        <begin position="600"/>
        <end position="625"/>
    </location>
</feature>
<reference evidence="3 4" key="1">
    <citation type="journal article" date="2016" name="Mol. Biol. Evol.">
        <title>Comparative Genomics of Early-Diverging Mushroom-Forming Fungi Provides Insights into the Origins of Lignocellulose Decay Capabilities.</title>
        <authorList>
            <person name="Nagy L.G."/>
            <person name="Riley R."/>
            <person name="Tritt A."/>
            <person name="Adam C."/>
            <person name="Daum C."/>
            <person name="Floudas D."/>
            <person name="Sun H."/>
            <person name="Yadav J.S."/>
            <person name="Pangilinan J."/>
            <person name="Larsson K.H."/>
            <person name="Matsuura K."/>
            <person name="Barry K."/>
            <person name="Labutti K."/>
            <person name="Kuo R."/>
            <person name="Ohm R.A."/>
            <person name="Bhattacharya S.S."/>
            <person name="Shirouzu T."/>
            <person name="Yoshinaga Y."/>
            <person name="Martin F.M."/>
            <person name="Grigoriev I.V."/>
            <person name="Hibbett D.S."/>
        </authorList>
    </citation>
    <scope>NUCLEOTIDE SEQUENCE [LARGE SCALE GENOMIC DNA]</scope>
    <source>
        <strain evidence="3 4">HHB12733</strain>
    </source>
</reference>
<feature type="compositionally biased region" description="Pro residues" evidence="2">
    <location>
        <begin position="33"/>
        <end position="47"/>
    </location>
</feature>
<dbReference type="PANTHER" id="PTHR47447">
    <property type="entry name" value="OS03G0856100 PROTEIN"/>
    <property type="match status" value="1"/>
</dbReference>
<keyword evidence="4" id="KW-1185">Reference proteome</keyword>
<keyword evidence="1" id="KW-0677">Repeat</keyword>
<gene>
    <name evidence="3" type="ORF">CALCODRAFT_486538</name>
</gene>
<dbReference type="InterPro" id="IPR011990">
    <property type="entry name" value="TPR-like_helical_dom_sf"/>
</dbReference>
<evidence type="ECO:0008006" key="5">
    <source>
        <dbReference type="Google" id="ProtNLM"/>
    </source>
</evidence>
<dbReference type="OrthoDB" id="2018246at2759"/>
<dbReference type="AlphaFoldDB" id="A0A165DN15"/>
<protein>
    <recommendedName>
        <fullName evidence="5">Pentacotripeptide-repeat region of PRORP domain-containing protein</fullName>
    </recommendedName>
</protein>
<dbReference type="Proteomes" id="UP000076842">
    <property type="component" value="Unassembled WGS sequence"/>
</dbReference>
<evidence type="ECO:0000256" key="1">
    <source>
        <dbReference type="ARBA" id="ARBA00022737"/>
    </source>
</evidence>
<evidence type="ECO:0000313" key="3">
    <source>
        <dbReference type="EMBL" id="KZT53160.1"/>
    </source>
</evidence>
<feature type="compositionally biased region" description="Low complexity" evidence="2">
    <location>
        <begin position="605"/>
        <end position="614"/>
    </location>
</feature>
<dbReference type="EMBL" id="KV424044">
    <property type="protein sequence ID" value="KZT53160.1"/>
    <property type="molecule type" value="Genomic_DNA"/>
</dbReference>
<evidence type="ECO:0000313" key="4">
    <source>
        <dbReference type="Proteomes" id="UP000076842"/>
    </source>
</evidence>
<organism evidence="3 4">
    <name type="scientific">Calocera cornea HHB12733</name>
    <dbReference type="NCBI Taxonomy" id="1353952"/>
    <lineage>
        <taxon>Eukaryota</taxon>
        <taxon>Fungi</taxon>
        <taxon>Dikarya</taxon>
        <taxon>Basidiomycota</taxon>
        <taxon>Agaricomycotina</taxon>
        <taxon>Dacrymycetes</taxon>
        <taxon>Dacrymycetales</taxon>
        <taxon>Dacrymycetaceae</taxon>
        <taxon>Calocera</taxon>
    </lineage>
</organism>
<sequence length="998" mass="110258">MLRPTAAALPAFLASAACRRAALPTARHARTLPPLPPPAAPAGPSRPRPFSTTAPTAARYTRQARSLHSKRARKRTLKRRTLSAPALLARRAESQRDKARHSHLLALAREEERAAAERITKTLPEWSDEELERVWQALVESGAEEVRAAERALPSPQAREREAQVQERGKGRLAVGVKGVDVVRKLYQRLLDAAGPPSPNAPASEAALQSRLDLFSEHFPLVGSVPPSPDLQSSLLSAAAAASPPPSPHAPTPASSAVQRTLRASYPVALARIRALVAALHGSSTDAVPRDAKPPGIRLPVASKEEWSVLLTAAVWYGDRESVKEVFGLMRLSGYPVTDMLRREVLESFARQGGVQATQDLLAYINKTLPDNTKLPSDYVIKALAHAGQLAECITQLHALEGANTPAAQDVYALVISSLLARVGVGAARTRALAWDLFAHMRFVAHPRPSAHLYSVMIRACALGVRPLPERAQDLFTEMTADAGYTPTTEAYNALILVLARSKRTAPDAFRLLQEMIQRYRDEPAGGLRPDRGTYRAIFESTKRLGDLARARWLLAELLQDALRGGVLPDEEMVSSVFQTYAAYKVPYVRAAIKLSDKALEAEQPEPAEAAAAEPEPEPEPGLPAVNKHAFTPIVPQSHGEVLREVEALMTRVLEETARAAEWLSGEEREQLLFKDVALTTRLWNSFQSVHWAHAPLEAGMKEYHQLLTQRALVPNARTYLFALERCAYPRREERAKALDFARRVWVDWVGWLAKNGKGLLSRDVPAELGILASDAESGRPGSAAARVAERCWAAMIRITALNDKLDEALSLVRVFMRRFPPVSVREPQPVRPEMMVFKPLLRAPQADRGTVEADDGVPPNLFFRDVELLHHRLVSKGRWEDVGYIKWAVKAYEGGLLMRKRKGKEAMQETQEQNLAKGLPEPEDWESDVEEVWEEQDEGAQTGDIMDVPAHLQYRAGGQKPERPVFQMPPRMGSPRMGPPHMSPPYPARRAPMRAHV</sequence>
<name>A0A165DN15_9BASI</name>